<evidence type="ECO:0000256" key="2">
    <source>
        <dbReference type="ARBA" id="ARBA00008317"/>
    </source>
</evidence>
<dbReference type="PANTHER" id="PTHR13094">
    <property type="entry name" value="NADH-UBIQUINONE OXIDOREDUCTASE PDSW SUBUNIT"/>
    <property type="match status" value="1"/>
</dbReference>
<dbReference type="GO" id="GO:0045271">
    <property type="term" value="C:respiratory chain complex I"/>
    <property type="evidence" value="ECO:0007669"/>
    <property type="project" value="UniProtKB-ARBA"/>
</dbReference>
<dbReference type="Proteomes" id="UP001151516">
    <property type="component" value="Unassembled WGS sequence"/>
</dbReference>
<dbReference type="GO" id="GO:0005743">
    <property type="term" value="C:mitochondrial inner membrane"/>
    <property type="evidence" value="ECO:0007669"/>
    <property type="project" value="UniProtKB-SubCell"/>
</dbReference>
<reference evidence="9" key="1">
    <citation type="submission" date="2022-07" db="EMBL/GenBank/DDBJ databases">
        <title>Phylogenomic reconstructions and comparative analyses of Kickxellomycotina fungi.</title>
        <authorList>
            <person name="Reynolds N.K."/>
            <person name="Stajich J.E."/>
            <person name="Barry K."/>
            <person name="Grigoriev I.V."/>
            <person name="Crous P."/>
            <person name="Smith M.E."/>
        </authorList>
    </citation>
    <scope>NUCLEOTIDE SEQUENCE</scope>
    <source>
        <strain evidence="9">CBS 109367</strain>
    </source>
</reference>
<comment type="similarity">
    <text evidence="2">Belongs to the complex I NDUFB10 subunit family.</text>
</comment>
<sequence>MSNVGPVKATRETLYTADRAELYDNRDRLVRDQWVKIMKLRIVREKLTECYHREGVNHMQNCRELVERYLRDLPGAQIGGRPPYYREE</sequence>
<evidence type="ECO:0000313" key="9">
    <source>
        <dbReference type="EMBL" id="KAJ2687476.1"/>
    </source>
</evidence>
<gene>
    <name evidence="9" type="ORF">IWW39_002890</name>
</gene>
<keyword evidence="6" id="KW-0249">Electron transport</keyword>
<protein>
    <recommendedName>
        <fullName evidence="11">NADH-ubiquinone oxidoreductase 12 kDa subunit</fullName>
    </recommendedName>
</protein>
<dbReference type="Pfam" id="PF10249">
    <property type="entry name" value="NDUFB10"/>
    <property type="match status" value="1"/>
</dbReference>
<evidence type="ECO:0000256" key="4">
    <source>
        <dbReference type="ARBA" id="ARBA00022660"/>
    </source>
</evidence>
<proteinExistence type="inferred from homology"/>
<keyword evidence="4" id="KW-0679">Respiratory chain</keyword>
<keyword evidence="3" id="KW-0813">Transport</keyword>
<organism evidence="9 10">
    <name type="scientific">Coemansia spiralis</name>
    <dbReference type="NCBI Taxonomy" id="417178"/>
    <lineage>
        <taxon>Eukaryota</taxon>
        <taxon>Fungi</taxon>
        <taxon>Fungi incertae sedis</taxon>
        <taxon>Zoopagomycota</taxon>
        <taxon>Kickxellomycotina</taxon>
        <taxon>Kickxellomycetes</taxon>
        <taxon>Kickxellales</taxon>
        <taxon>Kickxellaceae</taxon>
        <taxon>Coemansia</taxon>
    </lineage>
</organism>
<evidence type="ECO:0000256" key="7">
    <source>
        <dbReference type="ARBA" id="ARBA00023128"/>
    </source>
</evidence>
<comment type="subcellular location">
    <subcellularLocation>
        <location evidence="1">Mitochondrion inner membrane</location>
        <topology evidence="1">Peripheral membrane protein</topology>
        <orientation evidence="1">Matrix side</orientation>
    </subcellularLocation>
</comment>
<keyword evidence="5" id="KW-0999">Mitochondrion inner membrane</keyword>
<evidence type="ECO:0000256" key="1">
    <source>
        <dbReference type="ARBA" id="ARBA00004443"/>
    </source>
</evidence>
<evidence type="ECO:0000256" key="8">
    <source>
        <dbReference type="ARBA" id="ARBA00023136"/>
    </source>
</evidence>
<name>A0A9W8GFZ2_9FUNG</name>
<evidence type="ECO:0000256" key="5">
    <source>
        <dbReference type="ARBA" id="ARBA00022792"/>
    </source>
</evidence>
<dbReference type="OrthoDB" id="10252718at2759"/>
<evidence type="ECO:0000313" key="10">
    <source>
        <dbReference type="Proteomes" id="UP001151516"/>
    </source>
</evidence>
<dbReference type="InterPro" id="IPR019377">
    <property type="entry name" value="NADH_UbQ_OxRdtase_su10"/>
</dbReference>
<keyword evidence="7" id="KW-0496">Mitochondrion</keyword>
<evidence type="ECO:0000256" key="6">
    <source>
        <dbReference type="ARBA" id="ARBA00022982"/>
    </source>
</evidence>
<comment type="caution">
    <text evidence="9">The sequence shown here is derived from an EMBL/GenBank/DDBJ whole genome shotgun (WGS) entry which is preliminary data.</text>
</comment>
<dbReference type="EMBL" id="JANBTX010000071">
    <property type="protein sequence ID" value="KAJ2687476.1"/>
    <property type="molecule type" value="Genomic_DNA"/>
</dbReference>
<keyword evidence="10" id="KW-1185">Reference proteome</keyword>
<evidence type="ECO:0008006" key="11">
    <source>
        <dbReference type="Google" id="ProtNLM"/>
    </source>
</evidence>
<evidence type="ECO:0000256" key="3">
    <source>
        <dbReference type="ARBA" id="ARBA00022448"/>
    </source>
</evidence>
<keyword evidence="8" id="KW-0472">Membrane</keyword>
<dbReference type="InterPro" id="IPR039993">
    <property type="entry name" value="NDUFB10"/>
</dbReference>
<accession>A0A9W8GFZ2</accession>
<dbReference type="AlphaFoldDB" id="A0A9W8GFZ2"/>
<dbReference type="PANTHER" id="PTHR13094:SF1">
    <property type="entry name" value="NADH DEHYDROGENASE [UBIQUINONE] 1 BETA SUBCOMPLEX SUBUNIT 10"/>
    <property type="match status" value="1"/>
</dbReference>